<keyword evidence="6 7" id="KW-0012">Acyltransferase</keyword>
<keyword evidence="5 7" id="KW-0450">Lipoyl</keyword>
<dbReference type="Gene3D" id="2.40.50.100">
    <property type="match status" value="1"/>
</dbReference>
<evidence type="ECO:0000256" key="6">
    <source>
        <dbReference type="ARBA" id="ARBA00023315"/>
    </source>
</evidence>
<dbReference type="Pfam" id="PF00364">
    <property type="entry name" value="Biotin_lipoyl"/>
    <property type="match status" value="1"/>
</dbReference>
<feature type="compositionally biased region" description="Low complexity" evidence="8">
    <location>
        <begin position="85"/>
        <end position="114"/>
    </location>
</feature>
<evidence type="ECO:0000259" key="9">
    <source>
        <dbReference type="PROSITE" id="PS50968"/>
    </source>
</evidence>
<feature type="domain" description="Lipoyl-binding" evidence="9">
    <location>
        <begin position="1"/>
        <end position="76"/>
    </location>
</feature>
<comment type="similarity">
    <text evidence="2 7">Belongs to the 2-oxoacid dehydrogenase family.</text>
</comment>
<dbReference type="PANTHER" id="PTHR43178:SF5">
    <property type="entry name" value="LIPOAMIDE ACYLTRANSFERASE COMPONENT OF BRANCHED-CHAIN ALPHA-KETO ACID DEHYDROGENASE COMPLEX, MITOCHONDRIAL"/>
    <property type="match status" value="1"/>
</dbReference>
<dbReference type="Gene3D" id="3.30.559.10">
    <property type="entry name" value="Chloramphenicol acetyltransferase-like domain"/>
    <property type="match status" value="1"/>
</dbReference>
<dbReference type="AlphaFoldDB" id="A0A7V9ABY7"/>
<evidence type="ECO:0000313" key="12">
    <source>
        <dbReference type="Proteomes" id="UP000542342"/>
    </source>
</evidence>
<dbReference type="GO" id="GO:0016407">
    <property type="term" value="F:acetyltransferase activity"/>
    <property type="evidence" value="ECO:0007669"/>
    <property type="project" value="TreeGrafter"/>
</dbReference>
<name>A0A7V9ABY7_9BACT</name>
<dbReference type="RefSeq" id="WP_194537684.1">
    <property type="nucleotide sequence ID" value="NZ_JACEFB010000005.1"/>
</dbReference>
<dbReference type="PROSITE" id="PS50968">
    <property type="entry name" value="BIOTINYL_LIPOYL"/>
    <property type="match status" value="1"/>
</dbReference>
<gene>
    <name evidence="11" type="ORF">H0921_08710</name>
</gene>
<dbReference type="InterPro" id="IPR036625">
    <property type="entry name" value="E3-bd_dom_sf"/>
</dbReference>
<dbReference type="InterPro" id="IPR003016">
    <property type="entry name" value="2-oxoA_DH_lipoyl-BS"/>
</dbReference>
<dbReference type="InterPro" id="IPR001078">
    <property type="entry name" value="2-oxoacid_DH_actylTfrase"/>
</dbReference>
<feature type="domain" description="Peripheral subunit-binding (PSBD)" evidence="10">
    <location>
        <begin position="145"/>
        <end position="182"/>
    </location>
</feature>
<comment type="subunit">
    <text evidence="3">Forms a 24-polypeptide structural core with octahedral symmetry.</text>
</comment>
<evidence type="ECO:0000256" key="3">
    <source>
        <dbReference type="ARBA" id="ARBA00011484"/>
    </source>
</evidence>
<dbReference type="CDD" id="cd06849">
    <property type="entry name" value="lipoyl_domain"/>
    <property type="match status" value="1"/>
</dbReference>
<organism evidence="11 12">
    <name type="scientific">Thermogemmata fonticola</name>
    <dbReference type="NCBI Taxonomy" id="2755323"/>
    <lineage>
        <taxon>Bacteria</taxon>
        <taxon>Pseudomonadati</taxon>
        <taxon>Planctomycetota</taxon>
        <taxon>Planctomycetia</taxon>
        <taxon>Gemmatales</taxon>
        <taxon>Gemmataceae</taxon>
        <taxon>Thermogemmata</taxon>
    </lineage>
</organism>
<reference evidence="11 12" key="1">
    <citation type="submission" date="2020-07" db="EMBL/GenBank/DDBJ databases">
        <title>Thermogemmata thermophila gen. nov., sp. nov., a novel moderate thermophilic planctomycete from a Kamchatka hot spring.</title>
        <authorList>
            <person name="Elcheninov A.G."/>
            <person name="Podosokorskaya O.A."/>
            <person name="Kovaleva O.L."/>
            <person name="Novikov A."/>
            <person name="Bonch-Osmolovskaya E.A."/>
            <person name="Toshchakov S.V."/>
            <person name="Kublanov I.V."/>
        </authorList>
    </citation>
    <scope>NUCLEOTIDE SEQUENCE [LARGE SCALE GENOMIC DNA]</scope>
    <source>
        <strain evidence="11 12">2918</strain>
    </source>
</reference>
<feature type="region of interest" description="Disordered" evidence="8">
    <location>
        <begin position="79"/>
        <end position="141"/>
    </location>
</feature>
<dbReference type="InterPro" id="IPR004167">
    <property type="entry name" value="PSBD"/>
</dbReference>
<dbReference type="Proteomes" id="UP000542342">
    <property type="component" value="Unassembled WGS sequence"/>
</dbReference>
<protein>
    <recommendedName>
        <fullName evidence="7">Dihydrolipoamide acetyltransferase component of pyruvate dehydrogenase complex</fullName>
        <ecNumber evidence="7">2.3.1.-</ecNumber>
    </recommendedName>
</protein>
<dbReference type="InterPro" id="IPR050743">
    <property type="entry name" value="2-oxoacid_DH_E2_comp"/>
</dbReference>
<accession>A0A7V9ABY7</accession>
<comment type="caution">
    <text evidence="11">The sequence shown here is derived from an EMBL/GenBank/DDBJ whole genome shotgun (WGS) entry which is preliminary data.</text>
</comment>
<dbReference type="PROSITE" id="PS51826">
    <property type="entry name" value="PSBD"/>
    <property type="match status" value="1"/>
</dbReference>
<evidence type="ECO:0000256" key="7">
    <source>
        <dbReference type="RuleBase" id="RU003423"/>
    </source>
</evidence>
<evidence type="ECO:0000256" key="4">
    <source>
        <dbReference type="ARBA" id="ARBA00022679"/>
    </source>
</evidence>
<dbReference type="Gene3D" id="4.10.320.10">
    <property type="entry name" value="E3-binding domain"/>
    <property type="match status" value="1"/>
</dbReference>
<dbReference type="FunFam" id="3.30.559.10:FF:000007">
    <property type="entry name" value="Dihydrolipoamide acetyltransferase component of pyruvate dehydrogenase complex"/>
    <property type="match status" value="1"/>
</dbReference>
<dbReference type="InterPro" id="IPR023213">
    <property type="entry name" value="CAT-like_dom_sf"/>
</dbReference>
<dbReference type="Pfam" id="PF02817">
    <property type="entry name" value="E3_binding"/>
    <property type="match status" value="1"/>
</dbReference>
<feature type="region of interest" description="Disordered" evidence="8">
    <location>
        <begin position="185"/>
        <end position="206"/>
    </location>
</feature>
<dbReference type="PROSITE" id="PS00189">
    <property type="entry name" value="LIPOYL"/>
    <property type="match status" value="1"/>
</dbReference>
<evidence type="ECO:0000313" key="11">
    <source>
        <dbReference type="EMBL" id="MBA2226237.1"/>
    </source>
</evidence>
<dbReference type="InterPro" id="IPR000089">
    <property type="entry name" value="Biotin_lipoyl"/>
</dbReference>
<keyword evidence="12" id="KW-1185">Reference proteome</keyword>
<evidence type="ECO:0000256" key="1">
    <source>
        <dbReference type="ARBA" id="ARBA00001938"/>
    </source>
</evidence>
<comment type="cofactor">
    <cofactor evidence="1 7">
        <name>(R)-lipoate</name>
        <dbReference type="ChEBI" id="CHEBI:83088"/>
    </cofactor>
</comment>
<evidence type="ECO:0000256" key="2">
    <source>
        <dbReference type="ARBA" id="ARBA00007317"/>
    </source>
</evidence>
<dbReference type="EMBL" id="JACEFB010000005">
    <property type="protein sequence ID" value="MBA2226237.1"/>
    <property type="molecule type" value="Genomic_DNA"/>
</dbReference>
<evidence type="ECO:0000259" key="10">
    <source>
        <dbReference type="PROSITE" id="PS51826"/>
    </source>
</evidence>
<dbReference type="EC" id="2.3.1.-" evidence="7"/>
<dbReference type="SUPFAM" id="SSF47005">
    <property type="entry name" value="Peripheral subunit-binding domain of 2-oxo acid dehydrogenase complex"/>
    <property type="match status" value="1"/>
</dbReference>
<dbReference type="SUPFAM" id="SSF52777">
    <property type="entry name" value="CoA-dependent acyltransferases"/>
    <property type="match status" value="1"/>
</dbReference>
<sequence>MTDFVLPPVGEGLIEVELLRWLVQPGDQVRPGQGLAEVMSDKATMEVPAPFAGQIVELYAVPGRKVRVGERLLRYAPAESAAGVPAEGTTATAASPAAESSSVPPMSPRSSTTPAFEPLQTSSEGNGSRGPALAAAARATSVAPPAAPSVRLLARQLGLDLSRIRGSGPGGRILLEDLAPFLRRPSEAAPSSGEHRPPHPPPADTEIFDLGTPGTRLPLTGLRKRIAEHLTTAKRLIPHYSYMDECDVTDLVRLREQLKEAAAQAGIKLTYLPFLVKAVVAALREVPLVNSTFDEAAAEIILHDHYHIGIAVATAAGLIVPVIKDADKKDIWTIAQDIERLSQQARSGRIHWNDLQGGTFTITSIGNIGGLMATPIVNHPQVGILGVGKIVKRPVYDEHERLRPAHLVYLSFSFDHRVVDGAVGVVFGNAVRRHLQKPAALLLSPPPAVSPTSR</sequence>
<dbReference type="PANTHER" id="PTHR43178">
    <property type="entry name" value="DIHYDROLIPOAMIDE ACETYLTRANSFERASE COMPONENT OF PYRUVATE DEHYDROGENASE COMPLEX"/>
    <property type="match status" value="1"/>
</dbReference>
<dbReference type="InterPro" id="IPR011053">
    <property type="entry name" value="Single_hybrid_motif"/>
</dbReference>
<evidence type="ECO:0000256" key="5">
    <source>
        <dbReference type="ARBA" id="ARBA00022823"/>
    </source>
</evidence>
<dbReference type="GO" id="GO:0005737">
    <property type="term" value="C:cytoplasm"/>
    <property type="evidence" value="ECO:0007669"/>
    <property type="project" value="TreeGrafter"/>
</dbReference>
<evidence type="ECO:0000256" key="8">
    <source>
        <dbReference type="SAM" id="MobiDB-lite"/>
    </source>
</evidence>
<feature type="compositionally biased region" description="Low complexity" evidence="8">
    <location>
        <begin position="129"/>
        <end position="141"/>
    </location>
</feature>
<dbReference type="SUPFAM" id="SSF51230">
    <property type="entry name" value="Single hybrid motif"/>
    <property type="match status" value="1"/>
</dbReference>
<dbReference type="GO" id="GO:0031405">
    <property type="term" value="F:lipoic acid binding"/>
    <property type="evidence" value="ECO:0007669"/>
    <property type="project" value="TreeGrafter"/>
</dbReference>
<dbReference type="Pfam" id="PF00198">
    <property type="entry name" value="2-oxoacid_dh"/>
    <property type="match status" value="1"/>
</dbReference>
<proteinExistence type="inferred from homology"/>
<keyword evidence="4 7" id="KW-0808">Transferase</keyword>